<dbReference type="Gene3D" id="1.10.150.530">
    <property type="match status" value="1"/>
</dbReference>
<dbReference type="Pfam" id="PF04055">
    <property type="entry name" value="Radical_SAM"/>
    <property type="match status" value="1"/>
</dbReference>
<evidence type="ECO:0000256" key="14">
    <source>
        <dbReference type="SAM" id="MobiDB-lite"/>
    </source>
</evidence>
<evidence type="ECO:0000256" key="12">
    <source>
        <dbReference type="ARBA" id="ARBA00023014"/>
    </source>
</evidence>
<proteinExistence type="inferred from homology"/>
<dbReference type="GO" id="GO:0030488">
    <property type="term" value="P:tRNA methylation"/>
    <property type="evidence" value="ECO:0007669"/>
    <property type="project" value="InterPro"/>
</dbReference>
<dbReference type="InterPro" id="IPR058240">
    <property type="entry name" value="rSAM_sf"/>
</dbReference>
<evidence type="ECO:0000256" key="3">
    <source>
        <dbReference type="ARBA" id="ARBA00022485"/>
    </source>
</evidence>
<keyword evidence="17" id="KW-1185">Reference proteome</keyword>
<keyword evidence="5" id="KW-0698">rRNA processing</keyword>
<dbReference type="PROSITE" id="PS51918">
    <property type="entry name" value="RADICAL_SAM"/>
    <property type="match status" value="1"/>
</dbReference>
<dbReference type="HAMAP" id="MF_01849">
    <property type="entry name" value="RNA_methyltr_RlmN"/>
    <property type="match status" value="1"/>
</dbReference>
<feature type="region of interest" description="Disordered" evidence="14">
    <location>
        <begin position="375"/>
        <end position="398"/>
    </location>
</feature>
<dbReference type="InterPro" id="IPR006638">
    <property type="entry name" value="Elp3/MiaA/NifB-like_rSAM"/>
</dbReference>
<evidence type="ECO:0000256" key="5">
    <source>
        <dbReference type="ARBA" id="ARBA00022552"/>
    </source>
</evidence>
<evidence type="ECO:0000256" key="7">
    <source>
        <dbReference type="ARBA" id="ARBA00022679"/>
    </source>
</evidence>
<protein>
    <recommendedName>
        <fullName evidence="15">Radical SAM core domain-containing protein</fullName>
    </recommendedName>
</protein>
<evidence type="ECO:0000256" key="8">
    <source>
        <dbReference type="ARBA" id="ARBA00022691"/>
    </source>
</evidence>
<keyword evidence="12" id="KW-0411">Iron-sulfur</keyword>
<keyword evidence="6" id="KW-0489">Methyltransferase</keyword>
<dbReference type="NCBIfam" id="TIGR00048">
    <property type="entry name" value="rRNA_mod_RlmN"/>
    <property type="match status" value="1"/>
</dbReference>
<dbReference type="InterPro" id="IPR004383">
    <property type="entry name" value="rRNA_lsu_MTrfase_RlmN/Cfr"/>
</dbReference>
<keyword evidence="11" id="KW-0408">Iron</keyword>
<dbReference type="InterPro" id="IPR040072">
    <property type="entry name" value="Methyltransferase_A"/>
</dbReference>
<dbReference type="InterPro" id="IPR048641">
    <property type="entry name" value="RlmN_N"/>
</dbReference>
<dbReference type="GO" id="GO:0070475">
    <property type="term" value="P:rRNA base methylation"/>
    <property type="evidence" value="ECO:0007669"/>
    <property type="project" value="InterPro"/>
</dbReference>
<dbReference type="SMART" id="SM00729">
    <property type="entry name" value="Elp3"/>
    <property type="match status" value="1"/>
</dbReference>
<reference evidence="16 17" key="1">
    <citation type="journal article" date="2023" name="Nat. Commun.">
        <title>Origin of minicircular mitochondrial genomes in red algae.</title>
        <authorList>
            <person name="Lee Y."/>
            <person name="Cho C.H."/>
            <person name="Lee Y.M."/>
            <person name="Park S.I."/>
            <person name="Yang J.H."/>
            <person name="West J.A."/>
            <person name="Bhattacharya D."/>
            <person name="Yoon H.S."/>
        </authorList>
    </citation>
    <scope>NUCLEOTIDE SEQUENCE [LARGE SCALE GENOMIC DNA]</scope>
    <source>
        <strain evidence="16 17">CCMP1338</strain>
        <tissue evidence="16">Whole cell</tissue>
    </source>
</reference>
<dbReference type="InterPro" id="IPR007197">
    <property type="entry name" value="rSAM"/>
</dbReference>
<dbReference type="GO" id="GO:0008173">
    <property type="term" value="F:RNA methyltransferase activity"/>
    <property type="evidence" value="ECO:0007669"/>
    <property type="project" value="InterPro"/>
</dbReference>
<name>A0AAV8V3D8_9RHOD</name>
<dbReference type="GO" id="GO:0051539">
    <property type="term" value="F:4 iron, 4 sulfur cluster binding"/>
    <property type="evidence" value="ECO:0007669"/>
    <property type="project" value="UniProtKB-KW"/>
</dbReference>
<keyword evidence="9" id="KW-0819">tRNA processing</keyword>
<keyword evidence="13" id="KW-1015">Disulfide bond</keyword>
<dbReference type="GO" id="GO:0005737">
    <property type="term" value="C:cytoplasm"/>
    <property type="evidence" value="ECO:0007669"/>
    <property type="project" value="UniProtKB-SubCell"/>
</dbReference>
<evidence type="ECO:0000256" key="10">
    <source>
        <dbReference type="ARBA" id="ARBA00022723"/>
    </source>
</evidence>
<evidence type="ECO:0000256" key="13">
    <source>
        <dbReference type="ARBA" id="ARBA00023157"/>
    </source>
</evidence>
<keyword evidence="7" id="KW-0808">Transferase</keyword>
<dbReference type="InterPro" id="IPR027492">
    <property type="entry name" value="RNA_MTrfase_RlmN"/>
</dbReference>
<accession>A0AAV8V3D8</accession>
<dbReference type="SFLD" id="SFLDS00029">
    <property type="entry name" value="Radical_SAM"/>
    <property type="match status" value="1"/>
</dbReference>
<dbReference type="EMBL" id="JAMWBK010000001">
    <property type="protein sequence ID" value="KAJ8908458.1"/>
    <property type="molecule type" value="Genomic_DNA"/>
</dbReference>
<evidence type="ECO:0000313" key="17">
    <source>
        <dbReference type="Proteomes" id="UP001157974"/>
    </source>
</evidence>
<dbReference type="AlphaFoldDB" id="A0AAV8V3D8"/>
<evidence type="ECO:0000256" key="1">
    <source>
        <dbReference type="ARBA" id="ARBA00001966"/>
    </source>
</evidence>
<dbReference type="SFLD" id="SFLDG01062">
    <property type="entry name" value="methyltransferase_(Class_A)"/>
    <property type="match status" value="1"/>
</dbReference>
<evidence type="ECO:0000256" key="9">
    <source>
        <dbReference type="ARBA" id="ARBA00022694"/>
    </source>
</evidence>
<dbReference type="Proteomes" id="UP001157974">
    <property type="component" value="Unassembled WGS sequence"/>
</dbReference>
<dbReference type="PANTHER" id="PTHR30544:SF9">
    <property type="entry name" value="RADICAL SAM SUPERFAMILY PROTEIN"/>
    <property type="match status" value="1"/>
</dbReference>
<organism evidence="16 17">
    <name type="scientific">Rhodosorus marinus</name>
    <dbReference type="NCBI Taxonomy" id="101924"/>
    <lineage>
        <taxon>Eukaryota</taxon>
        <taxon>Rhodophyta</taxon>
        <taxon>Stylonematophyceae</taxon>
        <taxon>Stylonematales</taxon>
        <taxon>Stylonemataceae</taxon>
        <taxon>Rhodosorus</taxon>
    </lineage>
</organism>
<evidence type="ECO:0000256" key="11">
    <source>
        <dbReference type="ARBA" id="ARBA00023004"/>
    </source>
</evidence>
<keyword evidence="4" id="KW-0963">Cytoplasm</keyword>
<dbReference type="CDD" id="cd01335">
    <property type="entry name" value="Radical_SAM"/>
    <property type="match status" value="1"/>
</dbReference>
<gene>
    <name evidence="16" type="ORF">NDN08_005167</name>
</gene>
<evidence type="ECO:0000256" key="6">
    <source>
        <dbReference type="ARBA" id="ARBA00022603"/>
    </source>
</evidence>
<evidence type="ECO:0000259" key="15">
    <source>
        <dbReference type="PROSITE" id="PS51918"/>
    </source>
</evidence>
<dbReference type="PANTHER" id="PTHR30544">
    <property type="entry name" value="23S RRNA METHYLTRANSFERASE"/>
    <property type="match status" value="1"/>
</dbReference>
<dbReference type="SFLD" id="SFLDF00275">
    <property type="entry name" value="adenosine_C2_methyltransferase"/>
    <property type="match status" value="1"/>
</dbReference>
<dbReference type="InterPro" id="IPR013785">
    <property type="entry name" value="Aldolase_TIM"/>
</dbReference>
<dbReference type="Gene3D" id="3.20.20.70">
    <property type="entry name" value="Aldolase class I"/>
    <property type="match status" value="1"/>
</dbReference>
<sequence>MKVTSSTVSWRGLKASSKRFLRSDELSSTPGEKVVLKNMSREELGTFLTSLGERKFRAKQLWDWMYNPELLAGSFESMTSLPKALRSKLERTTVLSEISLTSVHESRDGTKKLLFDPRQGGRIESVWIPSEDRTTLCVSSQLGCALNCQFCYTAKMGFLRNLTLAEILDQAILAKRRFDSDQRRISNIVFMGMGEPFKNIDNVIRACNILTSKAGLNMSHKKVTVSTSGVASQIPRFFKECRANLAVSLNATTDEVRNWIMPINRKYPLNVLMKALEEAASSGENKKLVTFEYVLLAGVNDADEDATRIARLIKKIPSKVNLIQFNPHDKSEFRPVPNERALQLQGILEELGVATTYRSSRGPDEMAACGQLGLLGQRPEPPRTRPPPEFAAKLQLVQ</sequence>
<keyword evidence="3" id="KW-0004">4Fe-4S</keyword>
<comment type="cofactor">
    <cofactor evidence="1">
        <name>[4Fe-4S] cluster</name>
        <dbReference type="ChEBI" id="CHEBI:49883"/>
    </cofactor>
</comment>
<comment type="subcellular location">
    <subcellularLocation>
        <location evidence="2">Cytoplasm</location>
    </subcellularLocation>
</comment>
<dbReference type="Pfam" id="PF21016">
    <property type="entry name" value="RlmN_N"/>
    <property type="match status" value="1"/>
</dbReference>
<dbReference type="GO" id="GO:0046872">
    <property type="term" value="F:metal ion binding"/>
    <property type="evidence" value="ECO:0007669"/>
    <property type="project" value="UniProtKB-KW"/>
</dbReference>
<dbReference type="SUPFAM" id="SSF102114">
    <property type="entry name" value="Radical SAM enzymes"/>
    <property type="match status" value="1"/>
</dbReference>
<keyword evidence="10" id="KW-0479">Metal-binding</keyword>
<keyword evidence="8" id="KW-0949">S-adenosyl-L-methionine</keyword>
<comment type="caution">
    <text evidence="16">The sequence shown here is derived from an EMBL/GenBank/DDBJ whole genome shotgun (WGS) entry which is preliminary data.</text>
</comment>
<evidence type="ECO:0000256" key="2">
    <source>
        <dbReference type="ARBA" id="ARBA00004496"/>
    </source>
</evidence>
<evidence type="ECO:0000313" key="16">
    <source>
        <dbReference type="EMBL" id="KAJ8908458.1"/>
    </source>
</evidence>
<dbReference type="PIRSF" id="PIRSF006004">
    <property type="entry name" value="CHP00048"/>
    <property type="match status" value="1"/>
</dbReference>
<evidence type="ECO:0000256" key="4">
    <source>
        <dbReference type="ARBA" id="ARBA00022490"/>
    </source>
</evidence>
<feature type="domain" description="Radical SAM core" evidence="15">
    <location>
        <begin position="130"/>
        <end position="364"/>
    </location>
</feature>